<organism evidence="2 3">
    <name type="scientific">Pleurodeles waltl</name>
    <name type="common">Iberian ribbed newt</name>
    <dbReference type="NCBI Taxonomy" id="8319"/>
    <lineage>
        <taxon>Eukaryota</taxon>
        <taxon>Metazoa</taxon>
        <taxon>Chordata</taxon>
        <taxon>Craniata</taxon>
        <taxon>Vertebrata</taxon>
        <taxon>Euteleostomi</taxon>
        <taxon>Amphibia</taxon>
        <taxon>Batrachia</taxon>
        <taxon>Caudata</taxon>
        <taxon>Salamandroidea</taxon>
        <taxon>Salamandridae</taxon>
        <taxon>Pleurodelinae</taxon>
        <taxon>Pleurodeles</taxon>
    </lineage>
</organism>
<feature type="region of interest" description="Disordered" evidence="1">
    <location>
        <begin position="32"/>
        <end position="96"/>
    </location>
</feature>
<protein>
    <submittedName>
        <fullName evidence="2">Uncharacterized protein</fullName>
    </submittedName>
</protein>
<proteinExistence type="predicted"/>
<name>A0AAV7RDZ8_PLEWA</name>
<dbReference type="Proteomes" id="UP001066276">
    <property type="component" value="Chromosome 5"/>
</dbReference>
<keyword evidence="3" id="KW-1185">Reference proteome</keyword>
<reference evidence="2" key="1">
    <citation type="journal article" date="2022" name="bioRxiv">
        <title>Sequencing and chromosome-scale assembly of the giantPleurodeles waltlgenome.</title>
        <authorList>
            <person name="Brown T."/>
            <person name="Elewa A."/>
            <person name="Iarovenko S."/>
            <person name="Subramanian E."/>
            <person name="Araus A.J."/>
            <person name="Petzold A."/>
            <person name="Susuki M."/>
            <person name="Suzuki K.-i.T."/>
            <person name="Hayashi T."/>
            <person name="Toyoda A."/>
            <person name="Oliveira C."/>
            <person name="Osipova E."/>
            <person name="Leigh N.D."/>
            <person name="Simon A."/>
            <person name="Yun M.H."/>
        </authorList>
    </citation>
    <scope>NUCLEOTIDE SEQUENCE</scope>
    <source>
        <strain evidence="2">20211129_DDA</strain>
        <tissue evidence="2">Liver</tissue>
    </source>
</reference>
<comment type="caution">
    <text evidence="2">The sequence shown here is derived from an EMBL/GenBank/DDBJ whole genome shotgun (WGS) entry which is preliminary data.</text>
</comment>
<evidence type="ECO:0000313" key="3">
    <source>
        <dbReference type="Proteomes" id="UP001066276"/>
    </source>
</evidence>
<dbReference type="EMBL" id="JANPWB010000009">
    <property type="protein sequence ID" value="KAJ1150676.1"/>
    <property type="molecule type" value="Genomic_DNA"/>
</dbReference>
<gene>
    <name evidence="2" type="ORF">NDU88_003466</name>
</gene>
<accession>A0AAV7RDZ8</accession>
<evidence type="ECO:0000256" key="1">
    <source>
        <dbReference type="SAM" id="MobiDB-lite"/>
    </source>
</evidence>
<dbReference type="AlphaFoldDB" id="A0AAV7RDZ8"/>
<sequence>MIRAEKARHREPEDLQRASVVEAYPRGRVALFQPAAGSPTTMKNDAERLGDPPSIPAPQSPVKGLAGAPEDPQHTSVTEALPSGRSHTLGIRVRAA</sequence>
<evidence type="ECO:0000313" key="2">
    <source>
        <dbReference type="EMBL" id="KAJ1150676.1"/>
    </source>
</evidence>